<dbReference type="CDD" id="cd06171">
    <property type="entry name" value="Sigma70_r4"/>
    <property type="match status" value="1"/>
</dbReference>
<dbReference type="NCBIfam" id="TIGR02937">
    <property type="entry name" value="sigma70-ECF"/>
    <property type="match status" value="1"/>
</dbReference>
<dbReference type="Pfam" id="PF08281">
    <property type="entry name" value="Sigma70_r4_2"/>
    <property type="match status" value="1"/>
</dbReference>
<dbReference type="PANTHER" id="PTHR43133">
    <property type="entry name" value="RNA POLYMERASE ECF-TYPE SIGMA FACTO"/>
    <property type="match status" value="1"/>
</dbReference>
<dbReference type="InterPro" id="IPR036388">
    <property type="entry name" value="WH-like_DNA-bd_sf"/>
</dbReference>
<dbReference type="InterPro" id="IPR039425">
    <property type="entry name" value="RNA_pol_sigma-70-like"/>
</dbReference>
<keyword evidence="4" id="KW-0238">DNA-binding</keyword>
<dbReference type="SUPFAM" id="SSF88946">
    <property type="entry name" value="Sigma2 domain of RNA polymerase sigma factors"/>
    <property type="match status" value="1"/>
</dbReference>
<accession>A0A841HUG5</accession>
<comment type="similarity">
    <text evidence="1">Belongs to the sigma-70 factor family. ECF subfamily.</text>
</comment>
<dbReference type="RefSeq" id="WP_343058159.1">
    <property type="nucleotide sequence ID" value="NZ_JACHHG010000002.1"/>
</dbReference>
<evidence type="ECO:0000256" key="1">
    <source>
        <dbReference type="ARBA" id="ARBA00010641"/>
    </source>
</evidence>
<keyword evidence="3" id="KW-0731">Sigma factor</keyword>
<dbReference type="Gene3D" id="1.10.10.10">
    <property type="entry name" value="Winged helix-like DNA-binding domain superfamily/Winged helix DNA-binding domain"/>
    <property type="match status" value="1"/>
</dbReference>
<evidence type="ECO:0000313" key="9">
    <source>
        <dbReference type="Proteomes" id="UP000569951"/>
    </source>
</evidence>
<dbReference type="InterPro" id="IPR007627">
    <property type="entry name" value="RNA_pol_sigma70_r2"/>
</dbReference>
<sequence>MILEDLSDSQLLKLARRDAAAFEALIRRHAPRVHALATSLVGAASADDVVQEVFFSVYRNLARFRFEAEFSTWLHRIALNACYNQLRRKQPEPISDLEPVLVSPLESPECLAERSQLRELIEAGMRGLPPEQREAFALREFSGLEYAQIAQITGAQLGTVKSRINRAKAALRSYLTARGVVPEGELHV</sequence>
<comment type="caution">
    <text evidence="8">The sequence shown here is derived from an EMBL/GenBank/DDBJ whole genome shotgun (WGS) entry which is preliminary data.</text>
</comment>
<keyword evidence="5" id="KW-0804">Transcription</keyword>
<keyword evidence="2" id="KW-0805">Transcription regulation</keyword>
<dbReference type="InterPro" id="IPR013324">
    <property type="entry name" value="RNA_pol_sigma_r3/r4-like"/>
</dbReference>
<evidence type="ECO:0000259" key="6">
    <source>
        <dbReference type="Pfam" id="PF04542"/>
    </source>
</evidence>
<dbReference type="InterPro" id="IPR013249">
    <property type="entry name" value="RNA_pol_sigma70_r4_t2"/>
</dbReference>
<organism evidence="8 9">
    <name type="scientific">Deinobacterium chartae</name>
    <dbReference type="NCBI Taxonomy" id="521158"/>
    <lineage>
        <taxon>Bacteria</taxon>
        <taxon>Thermotogati</taxon>
        <taxon>Deinococcota</taxon>
        <taxon>Deinococci</taxon>
        <taxon>Deinococcales</taxon>
        <taxon>Deinococcaceae</taxon>
        <taxon>Deinobacterium</taxon>
    </lineage>
</organism>
<dbReference type="EMBL" id="JACHHG010000002">
    <property type="protein sequence ID" value="MBB6097091.1"/>
    <property type="molecule type" value="Genomic_DNA"/>
</dbReference>
<gene>
    <name evidence="8" type="ORF">HNR42_000505</name>
</gene>
<dbReference type="GO" id="GO:0003677">
    <property type="term" value="F:DNA binding"/>
    <property type="evidence" value="ECO:0007669"/>
    <property type="project" value="UniProtKB-KW"/>
</dbReference>
<name>A0A841HUG5_9DEIO</name>
<evidence type="ECO:0000256" key="4">
    <source>
        <dbReference type="ARBA" id="ARBA00023125"/>
    </source>
</evidence>
<evidence type="ECO:0000256" key="5">
    <source>
        <dbReference type="ARBA" id="ARBA00023163"/>
    </source>
</evidence>
<evidence type="ECO:0000313" key="8">
    <source>
        <dbReference type="EMBL" id="MBB6097091.1"/>
    </source>
</evidence>
<dbReference type="GO" id="GO:0016987">
    <property type="term" value="F:sigma factor activity"/>
    <property type="evidence" value="ECO:0007669"/>
    <property type="project" value="UniProtKB-KW"/>
</dbReference>
<dbReference type="Pfam" id="PF04542">
    <property type="entry name" value="Sigma70_r2"/>
    <property type="match status" value="1"/>
</dbReference>
<dbReference type="AlphaFoldDB" id="A0A841HUG5"/>
<keyword evidence="9" id="KW-1185">Reference proteome</keyword>
<evidence type="ECO:0000256" key="3">
    <source>
        <dbReference type="ARBA" id="ARBA00023082"/>
    </source>
</evidence>
<dbReference type="InterPro" id="IPR013325">
    <property type="entry name" value="RNA_pol_sigma_r2"/>
</dbReference>
<evidence type="ECO:0000259" key="7">
    <source>
        <dbReference type="Pfam" id="PF08281"/>
    </source>
</evidence>
<dbReference type="InterPro" id="IPR014284">
    <property type="entry name" value="RNA_pol_sigma-70_dom"/>
</dbReference>
<dbReference type="Proteomes" id="UP000569951">
    <property type="component" value="Unassembled WGS sequence"/>
</dbReference>
<evidence type="ECO:0000256" key="2">
    <source>
        <dbReference type="ARBA" id="ARBA00023015"/>
    </source>
</evidence>
<dbReference type="GO" id="GO:0006352">
    <property type="term" value="P:DNA-templated transcription initiation"/>
    <property type="evidence" value="ECO:0007669"/>
    <property type="project" value="InterPro"/>
</dbReference>
<proteinExistence type="inferred from homology"/>
<dbReference type="Gene3D" id="1.10.1740.10">
    <property type="match status" value="1"/>
</dbReference>
<dbReference type="PANTHER" id="PTHR43133:SF8">
    <property type="entry name" value="RNA POLYMERASE SIGMA FACTOR HI_1459-RELATED"/>
    <property type="match status" value="1"/>
</dbReference>
<protein>
    <submittedName>
        <fullName evidence="8">RNA polymerase sigma-70 factor (ECF subfamily)</fullName>
    </submittedName>
</protein>
<feature type="domain" description="RNA polymerase sigma-70 region 2" evidence="6">
    <location>
        <begin position="25"/>
        <end position="90"/>
    </location>
</feature>
<feature type="domain" description="RNA polymerase sigma factor 70 region 4 type 2" evidence="7">
    <location>
        <begin position="119"/>
        <end position="171"/>
    </location>
</feature>
<dbReference type="SUPFAM" id="SSF88659">
    <property type="entry name" value="Sigma3 and sigma4 domains of RNA polymerase sigma factors"/>
    <property type="match status" value="1"/>
</dbReference>
<reference evidence="8 9" key="1">
    <citation type="submission" date="2020-08" db="EMBL/GenBank/DDBJ databases">
        <title>Genomic Encyclopedia of Type Strains, Phase IV (KMG-IV): sequencing the most valuable type-strain genomes for metagenomic binning, comparative biology and taxonomic classification.</title>
        <authorList>
            <person name="Goeker M."/>
        </authorList>
    </citation>
    <scope>NUCLEOTIDE SEQUENCE [LARGE SCALE GENOMIC DNA]</scope>
    <source>
        <strain evidence="8 9">DSM 21458</strain>
    </source>
</reference>